<evidence type="ECO:0008006" key="3">
    <source>
        <dbReference type="Google" id="ProtNLM"/>
    </source>
</evidence>
<reference evidence="1 2" key="1">
    <citation type="submission" date="2023-07" db="EMBL/GenBank/DDBJ databases">
        <title>Description of novel actinomycetes strains, isolated from tidal flat sediment.</title>
        <authorList>
            <person name="Lu C."/>
        </authorList>
    </citation>
    <scope>NUCLEOTIDE SEQUENCE [LARGE SCALE GENOMIC DNA]</scope>
    <source>
        <strain evidence="1 2">SYSU T00b441</strain>
    </source>
</reference>
<evidence type="ECO:0000313" key="2">
    <source>
        <dbReference type="Proteomes" id="UP001232536"/>
    </source>
</evidence>
<dbReference type="EMBL" id="JAUQYP010000001">
    <property type="protein sequence ID" value="MDO8107207.1"/>
    <property type="molecule type" value="Genomic_DNA"/>
</dbReference>
<proteinExistence type="predicted"/>
<protein>
    <recommendedName>
        <fullName evidence="3">Transposase</fullName>
    </recommendedName>
</protein>
<accession>A0ABT9D8J3</accession>
<comment type="caution">
    <text evidence="1">The sequence shown here is derived from an EMBL/GenBank/DDBJ whole genome shotgun (WGS) entry which is preliminary data.</text>
</comment>
<gene>
    <name evidence="1" type="ORF">Q6348_08365</name>
</gene>
<evidence type="ECO:0000313" key="1">
    <source>
        <dbReference type="EMBL" id="MDO8107207.1"/>
    </source>
</evidence>
<name>A0ABT9D8J3_9CELL</name>
<dbReference type="RefSeq" id="WP_304600841.1">
    <property type="nucleotide sequence ID" value="NZ_JAUQYP010000001.1"/>
</dbReference>
<dbReference type="Proteomes" id="UP001232536">
    <property type="component" value="Unassembled WGS sequence"/>
</dbReference>
<organism evidence="1 2">
    <name type="scientific">Actinotalea lenta</name>
    <dbReference type="NCBI Taxonomy" id="3064654"/>
    <lineage>
        <taxon>Bacteria</taxon>
        <taxon>Bacillati</taxon>
        <taxon>Actinomycetota</taxon>
        <taxon>Actinomycetes</taxon>
        <taxon>Micrococcales</taxon>
        <taxon>Cellulomonadaceae</taxon>
        <taxon>Actinotalea</taxon>
    </lineage>
</organism>
<keyword evidence="2" id="KW-1185">Reference proteome</keyword>
<sequence length="503" mass="56001">MGKARVKERQLTKREEVKALLTYPALYGLAGAVPTSGRPSAYPRDLLIAVAALARVYGSQNAALTELRGGLWPKVCKWYRAAVGSDVSLPSVPPTARVMDRLLQSLATPEASQELRTAFMNTSLQVATGFGLFTDGEPDYAHPDKHHLLLGDGTFYRTYSEVRRECVNPDEDEKVYRYFNTRAKVRPPRFQTKSTDASQDGKSSRGINHVTVSTKIGARSLVLAVDQSMGGEVNEALTLLAEVRRALGTRAHIVVWDRAISGKKIGHLLRDHGLLVINKDVARPGNKSGATKDDKSDATRLVSADKAREMYYKGMLPVGISVYPRTGGRAEVVLSKHVEFGPVPGTDCWHDLHVDDGGLWDTIQIPDVPGLFKFRQVKPITSRRLNRGTAWALETRWRLECGSHGRCHEFTTVWDPLEEAPQRKHDKAIAALRPVPRSLERFAEVHGDRNSTESLHAWFKARTGTTANRGRATRLDGDAQLIEHLWACLLRNAISYYRITRQI</sequence>